<name>A0ABU3D7X7_9FLAO</name>
<dbReference type="Gene3D" id="2.40.50.420">
    <property type="entry name" value="Envelope glycoprotein gp160, DUF2291, alpha/beta domain"/>
    <property type="match status" value="1"/>
</dbReference>
<dbReference type="InterPro" id="IPR036215">
    <property type="entry name" value="TM0957-like_sf"/>
</dbReference>
<dbReference type="InterPro" id="IPR014582">
    <property type="entry name" value="UCP033535_lipo"/>
</dbReference>
<dbReference type="Pfam" id="PF10054">
    <property type="entry name" value="DUF2291"/>
    <property type="match status" value="1"/>
</dbReference>
<dbReference type="Gene3D" id="1.10.10.1260">
    <property type="entry name" value="Envelope glycoprotein gp160, DUF2291, helical domain"/>
    <property type="match status" value="1"/>
</dbReference>
<feature type="transmembrane region" description="Helical" evidence="1">
    <location>
        <begin position="20"/>
        <end position="38"/>
    </location>
</feature>
<reference evidence="2 3" key="1">
    <citation type="submission" date="2023-09" db="EMBL/GenBank/DDBJ databases">
        <authorList>
            <person name="Rey-Velasco X."/>
        </authorList>
    </citation>
    <scope>NUCLEOTIDE SEQUENCE [LARGE SCALE GENOMIC DNA]</scope>
    <source>
        <strain evidence="2 3">F117</strain>
    </source>
</reference>
<keyword evidence="1" id="KW-0472">Membrane</keyword>
<dbReference type="RefSeq" id="WP_311503978.1">
    <property type="nucleotide sequence ID" value="NZ_JAVRHK010000010.1"/>
</dbReference>
<gene>
    <name evidence="2" type="ORF">RM539_13690</name>
</gene>
<evidence type="ECO:0000256" key="1">
    <source>
        <dbReference type="SAM" id="Phobius"/>
    </source>
</evidence>
<protein>
    <submittedName>
        <fullName evidence="2">DUF2291 family protein</fullName>
    </submittedName>
</protein>
<proteinExistence type="predicted"/>
<dbReference type="Proteomes" id="UP001262582">
    <property type="component" value="Unassembled WGS sequence"/>
</dbReference>
<evidence type="ECO:0000313" key="3">
    <source>
        <dbReference type="Proteomes" id="UP001262582"/>
    </source>
</evidence>
<keyword evidence="3" id="KW-1185">Reference proteome</keyword>
<evidence type="ECO:0000313" key="2">
    <source>
        <dbReference type="EMBL" id="MDT0677635.1"/>
    </source>
</evidence>
<dbReference type="EMBL" id="JAVRHK010000010">
    <property type="protein sequence ID" value="MDT0677635.1"/>
    <property type="molecule type" value="Genomic_DNA"/>
</dbReference>
<keyword evidence="1" id="KW-0812">Transmembrane</keyword>
<accession>A0ABU3D7X7</accession>
<organism evidence="2 3">
    <name type="scientific">Autumnicola musiva</name>
    <dbReference type="NCBI Taxonomy" id="3075589"/>
    <lineage>
        <taxon>Bacteria</taxon>
        <taxon>Pseudomonadati</taxon>
        <taxon>Bacteroidota</taxon>
        <taxon>Flavobacteriia</taxon>
        <taxon>Flavobacteriales</taxon>
        <taxon>Flavobacteriaceae</taxon>
        <taxon>Autumnicola</taxon>
    </lineage>
</organism>
<comment type="caution">
    <text evidence="2">The sequence shown here is derived from an EMBL/GenBank/DDBJ whole genome shotgun (WGS) entry which is preliminary data.</text>
</comment>
<keyword evidence="1" id="KW-1133">Transmembrane helix</keyword>
<dbReference type="SUPFAM" id="SSF141318">
    <property type="entry name" value="TM0957-like"/>
    <property type="match status" value="1"/>
</dbReference>
<sequence>MNLEFTEMANNIKKPLKTVLFVLIFGFVLYNSVYFKSLEDFRSEVKVKEFDAAGYSLDFIENRRETISAIPVEKFLDSLNSNFKGYVPTGKKLGISHNYYFMVAGSGIVESISEENISVILSNDRKIDIATGFIYGNAVREASEMAKIGDFQNTMDFNTISIELNKLIRSEVVKPVKSDVKQGNVLQFKGALKINDRNPDYGKLRIIPIMLNTKKNKN</sequence>